<dbReference type="PANTHER" id="PTHR39175:SF1">
    <property type="entry name" value="FAMILY PROTEIN, PUTATIVE (AFU_ORTHOLOGUE AFUA_3G15060)-RELATED"/>
    <property type="match status" value="1"/>
</dbReference>
<dbReference type="EMBL" id="FNOS01000003">
    <property type="protein sequence ID" value="SDX87599.1"/>
    <property type="molecule type" value="Genomic_DNA"/>
</dbReference>
<dbReference type="RefSeq" id="WP_093106901.1">
    <property type="nucleotide sequence ID" value="NZ_FNOS01000003.1"/>
</dbReference>
<dbReference type="InterPro" id="IPR037523">
    <property type="entry name" value="VOC_core"/>
</dbReference>
<dbReference type="InterPro" id="IPR004360">
    <property type="entry name" value="Glyas_Fos-R_dOase_dom"/>
</dbReference>
<dbReference type="PANTHER" id="PTHR39175">
    <property type="entry name" value="FAMILY PROTEIN, PUTATIVE (AFU_ORTHOLOGUE AFUA_3G15060)-RELATED"/>
    <property type="match status" value="1"/>
</dbReference>
<dbReference type="Pfam" id="PF00903">
    <property type="entry name" value="Glyoxalase"/>
    <property type="match status" value="1"/>
</dbReference>
<proteinExistence type="predicted"/>
<dbReference type="Proteomes" id="UP000198647">
    <property type="component" value="Unassembled WGS sequence"/>
</dbReference>
<dbReference type="Gene3D" id="3.10.180.10">
    <property type="entry name" value="2,3-Dihydroxybiphenyl 1,2-Dioxygenase, domain 1"/>
    <property type="match status" value="1"/>
</dbReference>
<organism evidence="2 3">
    <name type="scientific">Salimicrobium album</name>
    <dbReference type="NCBI Taxonomy" id="50717"/>
    <lineage>
        <taxon>Bacteria</taxon>
        <taxon>Bacillati</taxon>
        <taxon>Bacillota</taxon>
        <taxon>Bacilli</taxon>
        <taxon>Bacillales</taxon>
        <taxon>Bacillaceae</taxon>
        <taxon>Salimicrobium</taxon>
    </lineage>
</organism>
<sequence>MLKRIDHIQLAAPEGGEEKAREFFGDILGMEEVGKPDSLRKNGGVWFSLGVQQLHIGIEEPFTPARKAHPAFEVDDLQEAVDTLEDRGVAVKKDDRLPGAERCYIQDPFGNRIELLQWVD</sequence>
<dbReference type="SUPFAM" id="SSF54593">
    <property type="entry name" value="Glyoxalase/Bleomycin resistance protein/Dihydroxybiphenyl dioxygenase"/>
    <property type="match status" value="1"/>
</dbReference>
<keyword evidence="3" id="KW-1185">Reference proteome</keyword>
<name>A0A1H3FBS2_9BACI</name>
<reference evidence="2 3" key="1">
    <citation type="submission" date="2016-10" db="EMBL/GenBank/DDBJ databases">
        <authorList>
            <person name="Varghese N."/>
            <person name="Submissions S."/>
        </authorList>
    </citation>
    <scope>NUCLEOTIDE SEQUENCE [LARGE SCALE GENOMIC DNA]</scope>
    <source>
        <strain evidence="2 3">DSM 20748</strain>
    </source>
</reference>
<evidence type="ECO:0000313" key="3">
    <source>
        <dbReference type="Proteomes" id="UP000198647"/>
    </source>
</evidence>
<dbReference type="PROSITE" id="PS51819">
    <property type="entry name" value="VOC"/>
    <property type="match status" value="1"/>
</dbReference>
<dbReference type="InterPro" id="IPR029068">
    <property type="entry name" value="Glyas_Bleomycin-R_OHBP_Dase"/>
</dbReference>
<evidence type="ECO:0000313" key="2">
    <source>
        <dbReference type="EMBL" id="SDX87599.1"/>
    </source>
</evidence>
<evidence type="ECO:0000259" key="1">
    <source>
        <dbReference type="PROSITE" id="PS51819"/>
    </source>
</evidence>
<gene>
    <name evidence="2" type="ORF">SAMN04488081_1577</name>
</gene>
<protein>
    <submittedName>
        <fullName evidence="2">Catechol 2,3-dioxygenase</fullName>
    </submittedName>
</protein>
<feature type="domain" description="VOC" evidence="1">
    <location>
        <begin position="4"/>
        <end position="118"/>
    </location>
</feature>
<comment type="caution">
    <text evidence="2">The sequence shown here is derived from an EMBL/GenBank/DDBJ whole genome shotgun (WGS) entry which is preliminary data.</text>
</comment>
<accession>A0A1H3FBS2</accession>